<feature type="compositionally biased region" description="Basic and acidic residues" evidence="1">
    <location>
        <begin position="266"/>
        <end position="276"/>
    </location>
</feature>
<feature type="compositionally biased region" description="Basic and acidic residues" evidence="1">
    <location>
        <begin position="316"/>
        <end position="334"/>
    </location>
</feature>
<dbReference type="EMBL" id="LR862142">
    <property type="protein sequence ID" value="CAD1822225.1"/>
    <property type="molecule type" value="Genomic_DNA"/>
</dbReference>
<evidence type="ECO:0008006" key="3">
    <source>
        <dbReference type="Google" id="ProtNLM"/>
    </source>
</evidence>
<feature type="compositionally biased region" description="Low complexity" evidence="1">
    <location>
        <begin position="362"/>
        <end position="374"/>
    </location>
</feature>
<protein>
    <recommendedName>
        <fullName evidence="3">HTH myb-type domain-containing protein</fullName>
    </recommendedName>
</protein>
<feature type="compositionally biased region" description="Low complexity" evidence="1">
    <location>
        <begin position="336"/>
        <end position="347"/>
    </location>
</feature>
<gene>
    <name evidence="2" type="ORF">CB5_LOCUS5436</name>
</gene>
<proteinExistence type="predicted"/>
<feature type="region of interest" description="Disordered" evidence="1">
    <location>
        <begin position="223"/>
        <end position="242"/>
    </location>
</feature>
<feature type="region of interest" description="Disordered" evidence="1">
    <location>
        <begin position="266"/>
        <end position="375"/>
    </location>
</feature>
<dbReference type="Gene3D" id="1.10.10.60">
    <property type="entry name" value="Homeodomain-like"/>
    <property type="match status" value="1"/>
</dbReference>
<sequence>MMNVRGLSIAHVKSHLQMYRSKKLDNSGQEKMSAITPVVNPMDFHRRIGGGNLQEMLYQRTISLPSQSLRFEKGVSSHQEMLMRRTGFMVFFNLHSPNSRSTSKALFLGKYQNYTYVISTKQNTSLLYMQQEWAFNQQVKMGLIKDQGPAKGLIHEMIFKKDGKPSSSHLFDVRDAITRSSQTMDGRSFGSFDWAGSSSRKLSEALQQTHSFSSSNYYCYSHNNTNNSNNTNNNNNNNNNVKSNFLDPVVINVRYDHQHEDLSRLELHKSSEDERRVRGKNCKTKEQKTGLVEKDGMPNLQLSLSTSPMFVDKDEDNEKKRIEAAEEQEVEVKVDSSLSLSLSPPSSMKGTAKSSDLKLVESGSSSSSRSSNNNKAALGLSTLDLTMSIRALE</sequence>
<reference evidence="2" key="1">
    <citation type="submission" date="2020-07" db="EMBL/GenBank/DDBJ databases">
        <authorList>
            <person name="Lin J."/>
        </authorList>
    </citation>
    <scope>NUCLEOTIDE SEQUENCE</scope>
</reference>
<evidence type="ECO:0000313" key="2">
    <source>
        <dbReference type="EMBL" id="CAD1822225.1"/>
    </source>
</evidence>
<name>A0A6V7NUF4_ANACO</name>
<dbReference type="AlphaFoldDB" id="A0A6V7NUF4"/>
<organism evidence="2">
    <name type="scientific">Ananas comosus var. bracteatus</name>
    <name type="common">red pineapple</name>
    <dbReference type="NCBI Taxonomy" id="296719"/>
    <lineage>
        <taxon>Eukaryota</taxon>
        <taxon>Viridiplantae</taxon>
        <taxon>Streptophyta</taxon>
        <taxon>Embryophyta</taxon>
        <taxon>Tracheophyta</taxon>
        <taxon>Spermatophyta</taxon>
        <taxon>Magnoliopsida</taxon>
        <taxon>Liliopsida</taxon>
        <taxon>Poales</taxon>
        <taxon>Bromeliaceae</taxon>
        <taxon>Bromelioideae</taxon>
        <taxon>Ananas</taxon>
    </lineage>
</organism>
<evidence type="ECO:0000256" key="1">
    <source>
        <dbReference type="SAM" id="MobiDB-lite"/>
    </source>
</evidence>
<feature type="compositionally biased region" description="Basic and acidic residues" evidence="1">
    <location>
        <begin position="283"/>
        <end position="296"/>
    </location>
</feature>
<accession>A0A6V7NUF4</accession>